<keyword evidence="1" id="KW-0808">Transferase</keyword>
<name>A0A9W4SJ90_9GLOM</name>
<dbReference type="InterPro" id="IPR039430">
    <property type="entry name" value="Thymidylate_kin-like_dom"/>
</dbReference>
<dbReference type="GO" id="GO:0006233">
    <property type="term" value="P:dTDP biosynthetic process"/>
    <property type="evidence" value="ECO:0007669"/>
    <property type="project" value="InterPro"/>
</dbReference>
<dbReference type="Gene3D" id="3.40.50.300">
    <property type="entry name" value="P-loop containing nucleotide triphosphate hydrolases"/>
    <property type="match status" value="1"/>
</dbReference>
<dbReference type="PROSITE" id="PS01331">
    <property type="entry name" value="THYMIDYLATE_KINASE"/>
    <property type="match status" value="1"/>
</dbReference>
<reference evidence="8" key="1">
    <citation type="submission" date="2022-08" db="EMBL/GenBank/DDBJ databases">
        <authorList>
            <person name="Kallberg Y."/>
            <person name="Tangrot J."/>
            <person name="Rosling A."/>
        </authorList>
    </citation>
    <scope>NUCLEOTIDE SEQUENCE</scope>
    <source>
        <strain evidence="8">Wild A</strain>
    </source>
</reference>
<dbReference type="Gene3D" id="3.90.79.10">
    <property type="entry name" value="Nucleoside Triphosphate Pyrophosphohydrolase"/>
    <property type="match status" value="1"/>
</dbReference>
<dbReference type="GO" id="GO:0004798">
    <property type="term" value="F:dTMP kinase activity"/>
    <property type="evidence" value="ECO:0007669"/>
    <property type="project" value="InterPro"/>
</dbReference>
<dbReference type="Pfam" id="PF02223">
    <property type="entry name" value="Thymidylate_kin"/>
    <property type="match status" value="1"/>
</dbReference>
<evidence type="ECO:0000256" key="3">
    <source>
        <dbReference type="ARBA" id="ARBA00022741"/>
    </source>
</evidence>
<dbReference type="InterPro" id="IPR000086">
    <property type="entry name" value="NUDIX_hydrolase_dom"/>
</dbReference>
<evidence type="ECO:0000313" key="8">
    <source>
        <dbReference type="EMBL" id="CAI2171416.1"/>
    </source>
</evidence>
<feature type="domain" description="Thymidylate kinase-like" evidence="7">
    <location>
        <begin position="14"/>
        <end position="102"/>
    </location>
</feature>
<evidence type="ECO:0000256" key="5">
    <source>
        <dbReference type="ARBA" id="ARBA00022840"/>
    </source>
</evidence>
<dbReference type="EMBL" id="CAMKVN010000818">
    <property type="protein sequence ID" value="CAI2171416.1"/>
    <property type="molecule type" value="Genomic_DNA"/>
</dbReference>
<dbReference type="InterPro" id="IPR027417">
    <property type="entry name" value="P-loop_NTPase"/>
</dbReference>
<dbReference type="GO" id="GO:0005524">
    <property type="term" value="F:ATP binding"/>
    <property type="evidence" value="ECO:0007669"/>
    <property type="project" value="UniProtKB-KW"/>
</dbReference>
<evidence type="ECO:0000256" key="2">
    <source>
        <dbReference type="ARBA" id="ARBA00022727"/>
    </source>
</evidence>
<gene>
    <name evidence="8" type="ORF">FWILDA_LOCUS5070</name>
</gene>
<dbReference type="Proteomes" id="UP001153678">
    <property type="component" value="Unassembled WGS sequence"/>
</dbReference>
<evidence type="ECO:0000313" key="9">
    <source>
        <dbReference type="Proteomes" id="UP001153678"/>
    </source>
</evidence>
<keyword evidence="2" id="KW-0545">Nucleotide biosynthesis</keyword>
<feature type="domain" description="Nudix hydrolase" evidence="6">
    <location>
        <begin position="114"/>
        <end position="143"/>
    </location>
</feature>
<evidence type="ECO:0000259" key="6">
    <source>
        <dbReference type="Pfam" id="PF00293"/>
    </source>
</evidence>
<evidence type="ECO:0000256" key="4">
    <source>
        <dbReference type="ARBA" id="ARBA00022777"/>
    </source>
</evidence>
<evidence type="ECO:0000256" key="1">
    <source>
        <dbReference type="ARBA" id="ARBA00022679"/>
    </source>
</evidence>
<dbReference type="Pfam" id="PF00293">
    <property type="entry name" value="NUDIX"/>
    <property type="match status" value="1"/>
</dbReference>
<keyword evidence="3" id="KW-0547">Nucleotide-binding</keyword>
<dbReference type="SUPFAM" id="SSF52540">
    <property type="entry name" value="P-loop containing nucleoside triphosphate hydrolases"/>
    <property type="match status" value="1"/>
</dbReference>
<evidence type="ECO:0000259" key="7">
    <source>
        <dbReference type="Pfam" id="PF02223"/>
    </source>
</evidence>
<dbReference type="SUPFAM" id="SSF55811">
    <property type="entry name" value="Nudix"/>
    <property type="match status" value="1"/>
</dbReference>
<dbReference type="InterPro" id="IPR018095">
    <property type="entry name" value="Thymidylate_kin_CS"/>
</dbReference>
<dbReference type="InterPro" id="IPR015797">
    <property type="entry name" value="NUDIX_hydrolase-like_dom_sf"/>
</dbReference>
<dbReference type="AlphaFoldDB" id="A0A9W4SJ90"/>
<keyword evidence="5" id="KW-0067">ATP-binding</keyword>
<dbReference type="OrthoDB" id="2428199at2759"/>
<sequence>MSLLITLEGIDGSVIIDRYIDSTLVYQGLEGKLGVNIIQEVAKKTIDLPLPDITFVLDIDPQQAQERLKKRKLATGEIHLVKADQTEEAILTEVQDIIKQVYLPNKEVVLPQYVRPGETPELAAKRELFEETNLVVENLEKIMEENIFYANLPKDKQH</sequence>
<organism evidence="8 9">
    <name type="scientific">Funneliformis geosporum</name>
    <dbReference type="NCBI Taxonomy" id="1117311"/>
    <lineage>
        <taxon>Eukaryota</taxon>
        <taxon>Fungi</taxon>
        <taxon>Fungi incertae sedis</taxon>
        <taxon>Mucoromycota</taxon>
        <taxon>Glomeromycotina</taxon>
        <taxon>Glomeromycetes</taxon>
        <taxon>Glomerales</taxon>
        <taxon>Glomeraceae</taxon>
        <taxon>Funneliformis</taxon>
    </lineage>
</organism>
<keyword evidence="4" id="KW-0418">Kinase</keyword>
<keyword evidence="9" id="KW-1185">Reference proteome</keyword>
<protein>
    <submittedName>
        <fullName evidence="8">8199_t:CDS:1</fullName>
    </submittedName>
</protein>
<comment type="caution">
    <text evidence="8">The sequence shown here is derived from an EMBL/GenBank/DDBJ whole genome shotgun (WGS) entry which is preliminary data.</text>
</comment>
<accession>A0A9W4SJ90</accession>
<proteinExistence type="predicted"/>